<proteinExistence type="predicted"/>
<sequence>MSKLSLIDSACRIKQAQQVLSLWLEAPIKKDSGTDHLIGAVITLLDGIPELMDSVEGELVDMDLSLDGKA</sequence>
<evidence type="ECO:0000313" key="2">
    <source>
        <dbReference type="EMBL" id="RRE43953.1"/>
    </source>
</evidence>
<reference evidence="2 5" key="2">
    <citation type="journal article" date="2019" name="Antimicrob. Agents Chemother.">
        <title>Applying Rapid Whole Genome Sequencing to Predict Phenotypic Antimicrobial Susceptibility Testing Results Among Carbapenem-Resistant Klebsiella pneumoniae Clinical Isolates.</title>
        <authorList>
            <person name="Tamma P.D."/>
            <person name="Fan Y."/>
            <person name="Bergman Y."/>
            <person name="Pertea G."/>
            <person name="Kazmi A."/>
            <person name="Lewis S."/>
            <person name="Carroll K.C."/>
            <person name="Schatz M.C."/>
            <person name="Timp W."/>
            <person name="Simner P.J."/>
        </authorList>
    </citation>
    <scope>NUCLEOTIDE SEQUENCE [LARGE SCALE GENOMIC DNA]</scope>
    <source>
        <strain evidence="2 5">KLPN_33</strain>
    </source>
</reference>
<dbReference type="AlphaFoldDB" id="A0A1V7JTS5"/>
<dbReference type="Proteomes" id="UP000322977">
    <property type="component" value="Unassembled WGS sequence"/>
</dbReference>
<protein>
    <submittedName>
        <fullName evidence="3">Uncharacterized protein</fullName>
    </submittedName>
</protein>
<dbReference type="EMBL" id="PCFF01000004">
    <property type="protein sequence ID" value="PVU63606.1"/>
    <property type="molecule type" value="Genomic_DNA"/>
</dbReference>
<gene>
    <name evidence="1" type="ORF">CP554_06745</name>
    <name evidence="2" type="ORF">EAO28_22365</name>
    <name evidence="3" type="ORF">FXN67_19995</name>
</gene>
<evidence type="ECO:0000313" key="5">
    <source>
        <dbReference type="Proteomes" id="UP000272440"/>
    </source>
</evidence>
<dbReference type="EMBL" id="RCZY01000002">
    <property type="protein sequence ID" value="RRE43953.1"/>
    <property type="molecule type" value="Genomic_DNA"/>
</dbReference>
<evidence type="ECO:0000313" key="1">
    <source>
        <dbReference type="EMBL" id="PVU63606.1"/>
    </source>
</evidence>
<dbReference type="Proteomes" id="UP000245817">
    <property type="component" value="Unassembled WGS sequence"/>
</dbReference>
<evidence type="ECO:0000313" key="6">
    <source>
        <dbReference type="Proteomes" id="UP000322977"/>
    </source>
</evidence>
<comment type="caution">
    <text evidence="3">The sequence shown here is derived from an EMBL/GenBank/DDBJ whole genome shotgun (WGS) entry which is preliminary data.</text>
</comment>
<name>A0A1V7JTS5_KLEPN</name>
<dbReference type="GeneID" id="93252704"/>
<evidence type="ECO:0000313" key="4">
    <source>
        <dbReference type="Proteomes" id="UP000245817"/>
    </source>
</evidence>
<accession>A0A1V7JTS5</accession>
<dbReference type="Proteomes" id="UP000272440">
    <property type="component" value="Unassembled WGS sequence"/>
</dbReference>
<organism evidence="3 6">
    <name type="scientific">Klebsiella pneumoniae</name>
    <dbReference type="NCBI Taxonomy" id="573"/>
    <lineage>
        <taxon>Bacteria</taxon>
        <taxon>Pseudomonadati</taxon>
        <taxon>Pseudomonadota</taxon>
        <taxon>Gammaproteobacteria</taxon>
        <taxon>Enterobacterales</taxon>
        <taxon>Enterobacteriaceae</taxon>
        <taxon>Klebsiella/Raoultella group</taxon>
        <taxon>Klebsiella</taxon>
        <taxon>Klebsiella pneumoniae complex</taxon>
    </lineage>
</organism>
<reference evidence="3 6" key="3">
    <citation type="submission" date="2019-08" db="EMBL/GenBank/DDBJ databases">
        <title>Phenotypic and genetic characterization of extended-spectrum b-lactamase-producing hypermucoviscous Klebsiella pneumoniae from Chile.</title>
        <authorList>
            <person name="Morales-Leon F."/>
            <person name="Caro C."/>
            <person name="Opazo-Capurro A."/>
            <person name="Lincopan N."/>
            <person name="Dominguez-Yevenes M."/>
            <person name="Lima C."/>
            <person name="Bello-Toledo H."/>
            <person name="Gonzalez-Rocha G."/>
        </authorList>
    </citation>
    <scope>NUCLEOTIDE SEQUENCE [LARGE SCALE GENOMIC DNA]</scope>
    <source>
        <strain evidence="3 6">UCO-494</strain>
    </source>
</reference>
<evidence type="ECO:0000313" key="3">
    <source>
        <dbReference type="EMBL" id="TYL76224.1"/>
    </source>
</evidence>
<dbReference type="EMBL" id="VSSY01000019">
    <property type="protein sequence ID" value="TYL76224.1"/>
    <property type="molecule type" value="Genomic_DNA"/>
</dbReference>
<dbReference type="RefSeq" id="WP_004866294.1">
    <property type="nucleotide sequence ID" value="NZ_BAABZZ010000026.1"/>
</dbReference>
<reference evidence="1 4" key="1">
    <citation type="submission" date="2017-09" db="EMBL/GenBank/DDBJ databases">
        <title>Molecular Epidemiology of Livestock-Associated Methicillin Resistant Staphylococcus aureus (LA-MRSA) and Extended-Spectrum Beta-Lactamase (ESBL)-Producing Enterobacteriaceae in Pigs and Exposed Workers in Cameroon and South Africa.</title>
        <authorList>
            <person name="Founou L."/>
            <person name="Founou R.C."/>
            <person name="Allam M."/>
            <person name="Ismail A."/>
            <person name="Essack S.Y."/>
        </authorList>
    </citation>
    <scope>NUCLEOTIDE SEQUENCE [LARGE SCALE GENOMIC DNA]</scope>
    <source>
        <strain evidence="1 4">HH516E4IA</strain>
    </source>
</reference>